<protein>
    <submittedName>
        <fullName evidence="1">Uncharacterized protein</fullName>
    </submittedName>
</protein>
<reference evidence="1" key="1">
    <citation type="submission" date="2020-10" db="EMBL/GenBank/DDBJ databases">
        <title>Genomic Encyclopedia of Type Strains, Phase IV (KMG-IV): sequencing the most valuable type-strain genomes for metagenomic binning, comparative biology and taxonomic classification.</title>
        <authorList>
            <person name="Goeker M."/>
        </authorList>
    </citation>
    <scope>NUCLEOTIDE SEQUENCE</scope>
    <source>
        <strain evidence="1">DSM 13886</strain>
    </source>
</reference>
<sequence length="250" mass="27634">MEKKQWEMQEDFIFPEQAGLPAGTESITVTPRFTEERTEDAVRLTGIYHIAADIEFEEGKRVEGYQDTAVLIDDVELNEKVGYFEYAVPLHIDLPPEVESPLQVVTTTVIGEPDGQGAFSVVWNVECSYKQSVALDDPIVLDKPIVQDALVVQNEPVVQDVPGIQNELVVQDDLGVQNELVVQDDPIVLNEPVVLVTNEVAQAVIETPIATYDSTSFNETDEVLSFIAGLEDGVTTKSFQLNDVLVQNKS</sequence>
<accession>A0A927MKD2</accession>
<dbReference type="Proteomes" id="UP000658225">
    <property type="component" value="Unassembled WGS sequence"/>
</dbReference>
<gene>
    <name evidence="1" type="ORF">H4683_001639</name>
</gene>
<evidence type="ECO:0000313" key="1">
    <source>
        <dbReference type="EMBL" id="MBE1554562.1"/>
    </source>
</evidence>
<dbReference type="RefSeq" id="WP_192598345.1">
    <property type="nucleotide sequence ID" value="NZ_JADBEL010000007.1"/>
</dbReference>
<name>A0A927MKD2_9BACL</name>
<comment type="caution">
    <text evidence="1">The sequence shown here is derived from an EMBL/GenBank/DDBJ whole genome shotgun (WGS) entry which is preliminary data.</text>
</comment>
<keyword evidence="2" id="KW-1185">Reference proteome</keyword>
<dbReference type="EMBL" id="JADBEL010000007">
    <property type="protein sequence ID" value="MBE1554562.1"/>
    <property type="molecule type" value="Genomic_DNA"/>
</dbReference>
<evidence type="ECO:0000313" key="2">
    <source>
        <dbReference type="Proteomes" id="UP000658225"/>
    </source>
</evidence>
<proteinExistence type="predicted"/>
<dbReference type="AlphaFoldDB" id="A0A927MKD2"/>
<organism evidence="1 2">
    <name type="scientific">Sporosarcina limicola</name>
    <dbReference type="NCBI Taxonomy" id="34101"/>
    <lineage>
        <taxon>Bacteria</taxon>
        <taxon>Bacillati</taxon>
        <taxon>Bacillota</taxon>
        <taxon>Bacilli</taxon>
        <taxon>Bacillales</taxon>
        <taxon>Caryophanaceae</taxon>
        <taxon>Sporosarcina</taxon>
    </lineage>
</organism>